<keyword evidence="3" id="KW-0007">Acetylation</keyword>
<dbReference type="InterPro" id="IPR050875">
    <property type="entry name" value="Troponin_I"/>
</dbReference>
<dbReference type="RefSeq" id="XP_026279547.1">
    <property type="nucleotide sequence ID" value="XM_026423762.2"/>
</dbReference>
<dbReference type="GeneID" id="113207274"/>
<evidence type="ECO:0000256" key="3">
    <source>
        <dbReference type="ARBA" id="ARBA00022990"/>
    </source>
</evidence>
<protein>
    <recommendedName>
        <fullName evidence="5">Troponin I</fullName>
    </recommendedName>
</protein>
<proteinExistence type="inferred from homology"/>
<dbReference type="InterPro" id="IPR001978">
    <property type="entry name" value="Troponin"/>
</dbReference>
<evidence type="ECO:0000256" key="2">
    <source>
        <dbReference type="ARBA" id="ARBA00022481"/>
    </source>
</evidence>
<keyword evidence="2" id="KW-0488">Methylation</keyword>
<dbReference type="GO" id="GO:0005861">
    <property type="term" value="C:troponin complex"/>
    <property type="evidence" value="ECO:0007669"/>
    <property type="project" value="InterPro"/>
</dbReference>
<dbReference type="Pfam" id="PF00992">
    <property type="entry name" value="Troponin"/>
    <property type="match status" value="1"/>
</dbReference>
<evidence type="ECO:0000313" key="7">
    <source>
        <dbReference type="Proteomes" id="UP000504606"/>
    </source>
</evidence>
<gene>
    <name evidence="8" type="primary">LOC113207274</name>
</gene>
<evidence type="ECO:0000256" key="5">
    <source>
        <dbReference type="ARBA" id="ARBA00074692"/>
    </source>
</evidence>
<feature type="compositionally biased region" description="Basic and acidic residues" evidence="6">
    <location>
        <begin position="1"/>
        <end position="36"/>
    </location>
</feature>
<evidence type="ECO:0000313" key="8">
    <source>
        <dbReference type="RefSeq" id="XP_026279547.1"/>
    </source>
</evidence>
<dbReference type="AlphaFoldDB" id="A0A6J1SEU8"/>
<dbReference type="PANTHER" id="PTHR13738">
    <property type="entry name" value="TROPONIN I"/>
    <property type="match status" value="1"/>
</dbReference>
<evidence type="ECO:0000256" key="1">
    <source>
        <dbReference type="ARBA" id="ARBA00009930"/>
    </source>
</evidence>
<name>A0A6J1SEU8_FRAOC</name>
<organism evidence="7 8">
    <name type="scientific">Frankliniella occidentalis</name>
    <name type="common">Western flower thrips</name>
    <name type="synonym">Euthrips occidentalis</name>
    <dbReference type="NCBI Taxonomy" id="133901"/>
    <lineage>
        <taxon>Eukaryota</taxon>
        <taxon>Metazoa</taxon>
        <taxon>Ecdysozoa</taxon>
        <taxon>Arthropoda</taxon>
        <taxon>Hexapoda</taxon>
        <taxon>Insecta</taxon>
        <taxon>Pterygota</taxon>
        <taxon>Neoptera</taxon>
        <taxon>Paraneoptera</taxon>
        <taxon>Thysanoptera</taxon>
        <taxon>Terebrantia</taxon>
        <taxon>Thripoidea</taxon>
        <taxon>Thripidae</taxon>
        <taxon>Frankliniella</taxon>
    </lineage>
</organism>
<keyword evidence="4" id="KW-0009">Actin-binding</keyword>
<accession>A0A6J1SEU8</accession>
<dbReference type="Gene3D" id="1.20.5.350">
    <property type="match status" value="1"/>
</dbReference>
<keyword evidence="7" id="KW-1185">Reference proteome</keyword>
<dbReference type="InterPro" id="IPR038077">
    <property type="entry name" value="Troponin_sf"/>
</dbReference>
<reference evidence="8" key="1">
    <citation type="submission" date="2025-08" db="UniProtKB">
        <authorList>
            <consortium name="RefSeq"/>
        </authorList>
    </citation>
    <scope>IDENTIFICATION</scope>
    <source>
        <tissue evidence="8">Whole organism</tissue>
    </source>
</reference>
<comment type="similarity">
    <text evidence="1">Belongs to the troponin I family.</text>
</comment>
<dbReference type="SUPFAM" id="SSF90250">
    <property type="entry name" value="Troponin coil-coiled subunits"/>
    <property type="match status" value="1"/>
</dbReference>
<dbReference type="CTD" id="32794"/>
<dbReference type="Proteomes" id="UP000504606">
    <property type="component" value="Unplaced"/>
</dbReference>
<feature type="region of interest" description="Disordered" evidence="6">
    <location>
        <begin position="185"/>
        <end position="213"/>
    </location>
</feature>
<dbReference type="PANTHER" id="PTHR13738:SF1">
    <property type="entry name" value="TROPONIN I"/>
    <property type="match status" value="1"/>
</dbReference>
<dbReference type="GO" id="GO:0003779">
    <property type="term" value="F:actin binding"/>
    <property type="evidence" value="ECO:0007669"/>
    <property type="project" value="UniProtKB-KW"/>
</dbReference>
<evidence type="ECO:0000256" key="6">
    <source>
        <dbReference type="SAM" id="MobiDB-lite"/>
    </source>
</evidence>
<sequence>MADDERKRLEEAKKAKQAEIDRKRAEVRKRMEEASKAKKAKKGFMTPDRKKKLRLLLRKKAAEELKKEQERKAAERRRIIEERCGKPKNIDDANEDDCKAEVAELWQRVYKLEGDKFDLERAFQMKAFEISDLNSQVNDLRGKFVKPTLKKVSKYENKFAKLQKKAAEFNFRNQLKVVKKKEFTLEEEDKEKKPDWSKKGDEKKVKEEQEVEA</sequence>
<dbReference type="FunFam" id="1.20.5.350:FF:000004">
    <property type="entry name" value="WupA, isoform I"/>
    <property type="match status" value="1"/>
</dbReference>
<feature type="region of interest" description="Disordered" evidence="6">
    <location>
        <begin position="1"/>
        <end position="45"/>
    </location>
</feature>
<dbReference type="GO" id="GO:0006936">
    <property type="term" value="P:muscle contraction"/>
    <property type="evidence" value="ECO:0007669"/>
    <property type="project" value="TreeGrafter"/>
</dbReference>
<evidence type="ECO:0000256" key="4">
    <source>
        <dbReference type="ARBA" id="ARBA00023203"/>
    </source>
</evidence>